<dbReference type="GO" id="GO:0003700">
    <property type="term" value="F:DNA-binding transcription factor activity"/>
    <property type="evidence" value="ECO:0007669"/>
    <property type="project" value="InterPro"/>
</dbReference>
<feature type="domain" description="HTH lysR-type" evidence="5">
    <location>
        <begin position="1"/>
        <end position="57"/>
    </location>
</feature>
<dbReference type="Proteomes" id="UP000622653">
    <property type="component" value="Unassembled WGS sequence"/>
</dbReference>
<dbReference type="SUPFAM" id="SSF46785">
    <property type="entry name" value="Winged helix' DNA-binding domain"/>
    <property type="match status" value="1"/>
</dbReference>
<evidence type="ECO:0000256" key="2">
    <source>
        <dbReference type="ARBA" id="ARBA00023015"/>
    </source>
</evidence>
<protein>
    <submittedName>
        <fullName evidence="6">LysR family transcriptional regulator</fullName>
    </submittedName>
</protein>
<dbReference type="Pfam" id="PF00126">
    <property type="entry name" value="HTH_1"/>
    <property type="match status" value="1"/>
</dbReference>
<keyword evidence="4" id="KW-0804">Transcription</keyword>
<organism evidence="6 7">
    <name type="scientific">Savagea serpentis</name>
    <dbReference type="NCBI Taxonomy" id="2785297"/>
    <lineage>
        <taxon>Bacteria</taxon>
        <taxon>Bacillati</taxon>
        <taxon>Bacillota</taxon>
        <taxon>Bacilli</taxon>
        <taxon>Bacillales</taxon>
        <taxon>Caryophanaceae</taxon>
        <taxon>Savagea</taxon>
    </lineage>
</organism>
<comment type="caution">
    <text evidence="6">The sequence shown here is derived from an EMBL/GenBank/DDBJ whole genome shotgun (WGS) entry which is preliminary data.</text>
</comment>
<dbReference type="InterPro" id="IPR000847">
    <property type="entry name" value="LysR_HTH_N"/>
</dbReference>
<evidence type="ECO:0000313" key="6">
    <source>
        <dbReference type="EMBL" id="MBF4500392.1"/>
    </source>
</evidence>
<gene>
    <name evidence="6" type="ORF">IRY55_03360</name>
</gene>
<dbReference type="InterPro" id="IPR036390">
    <property type="entry name" value="WH_DNA-bd_sf"/>
</dbReference>
<evidence type="ECO:0000256" key="1">
    <source>
        <dbReference type="ARBA" id="ARBA00009437"/>
    </source>
</evidence>
<name>A0A8J7KBG7_9BACL</name>
<dbReference type="RefSeq" id="WP_194561833.1">
    <property type="nucleotide sequence ID" value="NZ_JADKPV010000001.1"/>
</dbReference>
<dbReference type="CDD" id="cd05466">
    <property type="entry name" value="PBP2_LTTR_substrate"/>
    <property type="match status" value="1"/>
</dbReference>
<accession>A0A8J7KBG7</accession>
<comment type="similarity">
    <text evidence="1">Belongs to the LysR transcriptional regulatory family.</text>
</comment>
<dbReference type="SUPFAM" id="SSF53850">
    <property type="entry name" value="Periplasmic binding protein-like II"/>
    <property type="match status" value="1"/>
</dbReference>
<keyword evidence="7" id="KW-1185">Reference proteome</keyword>
<reference evidence="6" key="1">
    <citation type="submission" date="2020-11" db="EMBL/GenBank/DDBJ databases">
        <title>Multidrug resistant novel bacterium Savagea serpentis sp. nov., isolated from the scats of a vine snake (Ahaetulla nasuta).</title>
        <authorList>
            <person name="Venkata Ramana V."/>
            <person name="Vikas Patil S."/>
            <person name="Yogita Lugani V."/>
        </authorList>
    </citation>
    <scope>NUCLEOTIDE SEQUENCE</scope>
    <source>
        <strain evidence="6">SN6</strain>
    </source>
</reference>
<dbReference type="PANTHER" id="PTHR30126:SF40">
    <property type="entry name" value="HTH-TYPE TRANSCRIPTIONAL REGULATOR GLTR"/>
    <property type="match status" value="1"/>
</dbReference>
<keyword evidence="3" id="KW-0238">DNA-binding</keyword>
<dbReference type="Pfam" id="PF03466">
    <property type="entry name" value="LysR_substrate"/>
    <property type="match status" value="1"/>
</dbReference>
<evidence type="ECO:0000256" key="4">
    <source>
        <dbReference type="ARBA" id="ARBA00023163"/>
    </source>
</evidence>
<dbReference type="PRINTS" id="PR00039">
    <property type="entry name" value="HTHLYSR"/>
</dbReference>
<dbReference type="PROSITE" id="PS50931">
    <property type="entry name" value="HTH_LYSR"/>
    <property type="match status" value="1"/>
</dbReference>
<keyword evidence="2" id="KW-0805">Transcription regulation</keyword>
<dbReference type="PANTHER" id="PTHR30126">
    <property type="entry name" value="HTH-TYPE TRANSCRIPTIONAL REGULATOR"/>
    <property type="match status" value="1"/>
</dbReference>
<sequence length="303" mass="36063">MLQKFHTFQVVAKCQSYTEAAKRLYCSQPTVTNHIQQLEDHYQMPLFMRQHGQLLMTKEGEILYEFIEQINHLLKKAESEMQRSFQKDQLPLYMSNYIAHYFFFHLYDQVNPMLASRLTIHSYCYDELKRQLLTHQARFALMPHYVADKELQEKTTFYPLFEDEFILVFSSEHPFSQRKKLYTRDLQQETVLFTQSEFLNEEMIETLSLQTVRQVRVSTFEMAKQFVAMNRGIAFLPRSAVYEEIQKGQLHTLASPSFQYKRKSGIQLMNDIILNDSERQLIDVLLSLFPENSAKLFIQFENV</sequence>
<dbReference type="InterPro" id="IPR005119">
    <property type="entry name" value="LysR_subst-bd"/>
</dbReference>
<proteinExistence type="inferred from homology"/>
<dbReference type="Gene3D" id="3.40.190.10">
    <property type="entry name" value="Periplasmic binding protein-like II"/>
    <property type="match status" value="2"/>
</dbReference>
<dbReference type="AlphaFoldDB" id="A0A8J7KBG7"/>
<dbReference type="EMBL" id="JADKPV010000001">
    <property type="protein sequence ID" value="MBF4500392.1"/>
    <property type="molecule type" value="Genomic_DNA"/>
</dbReference>
<dbReference type="Gene3D" id="1.10.10.10">
    <property type="entry name" value="Winged helix-like DNA-binding domain superfamily/Winged helix DNA-binding domain"/>
    <property type="match status" value="1"/>
</dbReference>
<evidence type="ECO:0000313" key="7">
    <source>
        <dbReference type="Proteomes" id="UP000622653"/>
    </source>
</evidence>
<evidence type="ECO:0000256" key="3">
    <source>
        <dbReference type="ARBA" id="ARBA00023125"/>
    </source>
</evidence>
<dbReference type="InterPro" id="IPR036388">
    <property type="entry name" value="WH-like_DNA-bd_sf"/>
</dbReference>
<dbReference type="GO" id="GO:0000976">
    <property type="term" value="F:transcription cis-regulatory region binding"/>
    <property type="evidence" value="ECO:0007669"/>
    <property type="project" value="TreeGrafter"/>
</dbReference>
<evidence type="ECO:0000259" key="5">
    <source>
        <dbReference type="PROSITE" id="PS50931"/>
    </source>
</evidence>